<evidence type="ECO:0000259" key="6">
    <source>
        <dbReference type="Pfam" id="PF03159"/>
    </source>
</evidence>
<dbReference type="InterPro" id="IPR040992">
    <property type="entry name" value="XRN1_D1"/>
</dbReference>
<evidence type="ECO:0000256" key="1">
    <source>
        <dbReference type="ARBA" id="ARBA00022722"/>
    </source>
</evidence>
<feature type="domain" description="Xrn1 N-terminal" evidence="6">
    <location>
        <begin position="1"/>
        <end position="227"/>
    </location>
</feature>
<feature type="domain" description="5'-3' exoribonuclease 1 D1" evidence="8">
    <location>
        <begin position="657"/>
        <end position="841"/>
    </location>
</feature>
<dbReference type="Gene3D" id="1.25.40.1050">
    <property type="match status" value="1"/>
</dbReference>
<gene>
    <name evidence="10" type="primary">XRN1</name>
    <name evidence="10" type="ORF">SK128_003559</name>
</gene>
<dbReference type="GO" id="GO:0004534">
    <property type="term" value="F:5'-3' RNA exonuclease activity"/>
    <property type="evidence" value="ECO:0007669"/>
    <property type="project" value="TreeGrafter"/>
</dbReference>
<dbReference type="AlphaFoldDB" id="A0AAN8X7L2"/>
<dbReference type="Pfam" id="PF03159">
    <property type="entry name" value="XRN_N"/>
    <property type="match status" value="1"/>
</dbReference>
<dbReference type="CDD" id="cd18673">
    <property type="entry name" value="PIN_XRN1-2-like"/>
    <property type="match status" value="1"/>
</dbReference>
<evidence type="ECO:0000313" key="11">
    <source>
        <dbReference type="Proteomes" id="UP001381693"/>
    </source>
</evidence>
<accession>A0AAN8X7L2</accession>
<dbReference type="InterPro" id="IPR004859">
    <property type="entry name" value="Xrn1_N"/>
</dbReference>
<dbReference type="PANTHER" id="PTHR12341:SF7">
    <property type="entry name" value="5'-3' EXORIBONUCLEASE 1"/>
    <property type="match status" value="1"/>
</dbReference>
<evidence type="ECO:0000313" key="10">
    <source>
        <dbReference type="EMBL" id="KAK7075948.1"/>
    </source>
</evidence>
<dbReference type="PANTHER" id="PTHR12341">
    <property type="entry name" value="5'-&gt;3' EXORIBONUCLEASE"/>
    <property type="match status" value="1"/>
</dbReference>
<evidence type="ECO:0000259" key="9">
    <source>
        <dbReference type="Pfam" id="PF18334"/>
    </source>
</evidence>
<dbReference type="FunFam" id="3.40.50.12390:FF:000002">
    <property type="entry name" value="5'-3' exoribonuclease 1"/>
    <property type="match status" value="1"/>
</dbReference>
<proteinExistence type="inferred from homology"/>
<keyword evidence="2" id="KW-0378">Hydrolase</keyword>
<dbReference type="Gene3D" id="3.40.50.12390">
    <property type="match status" value="1"/>
</dbReference>
<evidence type="ECO:0000256" key="3">
    <source>
        <dbReference type="ARBA" id="ARBA00022839"/>
    </source>
</evidence>
<feature type="compositionally biased region" description="Basic and acidic residues" evidence="5">
    <location>
        <begin position="104"/>
        <end position="127"/>
    </location>
</feature>
<comment type="similarity">
    <text evidence="4">Belongs to the 5'-3' exonuclease family.</text>
</comment>
<evidence type="ECO:0000259" key="8">
    <source>
        <dbReference type="Pfam" id="PF18332"/>
    </source>
</evidence>
<dbReference type="Pfam" id="PF17846">
    <property type="entry name" value="XRN_M"/>
    <property type="match status" value="1"/>
</dbReference>
<evidence type="ECO:0000256" key="4">
    <source>
        <dbReference type="ARBA" id="ARBA00038299"/>
    </source>
</evidence>
<dbReference type="GO" id="GO:0003723">
    <property type="term" value="F:RNA binding"/>
    <property type="evidence" value="ECO:0007669"/>
    <property type="project" value="TreeGrafter"/>
</dbReference>
<dbReference type="InterPro" id="IPR041106">
    <property type="entry name" value="XRN1_D2_D3"/>
</dbReference>
<dbReference type="InterPro" id="IPR041412">
    <property type="entry name" value="Xrn1_helical"/>
</dbReference>
<sequence>MGVPKFYRWISERYPCLSEVVKEYQIPEFDNLYLDMNGIIHTCSHPNDGDPHFRMTEEKMFKDIFHYIEVLFRLIQPKKVFFMAVDGVAPRAKMNQQRGRRFRSAREAVDAEKKARERGESLPKEERFDSNCITPGTEFMARLDAQLQYFVSYKISQDKLWQNCKVIYSGHQTPGEGEHKIMEYIRYSKSQMTYNPNTRHCLYGLDADLIMLGLTSHEPHFSLLREEVRFGGKKDSNNRTPTPEETTFHLLHLSLMREYLNYEFSELQGNLPFPFDLENIIDDWVLMGFLVGNDFIPHLPHLHINKEALPILYKTYKEVLPTLDGYINNGGNLHLARFEKFIRKLAEYEVSNFEETNADLKYFNSKRSGDGSAFPINRGTADARELEPFDFGDDTLDDNDQEFDLCAKLENLGYKPDPAFYDDEEDDDENGTSDTGIFEEEFRQHKREYYITKMHYSNVDSSVLREQATCYVRGIQWILNYYYNGICSWSWYYPYHYSPFMTDIKDFSDMKLEFEMGKPFMPYEQLLAVLPPLSVKLLPQAYRPLMIQPESPLKEFYPETFETDLNGKQQDWEAVVLIPFIDEERLLTAMTSCNKNLTEEEKARNVHGPMYIYFFTPDSLGEYKAPKYFPSVGVNHAGLEMLHRDSWEVLPEKIYKGLCKGVSQDLYFAGFPTLKHVPHKFHVAKENVKVFQQNSRGENYILDVTEPAQAPDLRDLANQILGKTVFVCWPHLVEAKVSKVSNGKECYILSKGEMQKQILEGTSKEEFYTFRNSIASGYHDRWGINIGHTDILVYAAVMTGRNYMPVPNGRLSLEKTWSIIVQPFANQVVVRDIAVHDPGYKQHLTPQEYFPPRTKVFMLGQPHYGCMGEVILIDPDHKGRILVVMTVALEPNFECLQQKQEQLVTRNLTSYQASQKLGVSSHLLARLTGTVLLVPPSGDNPSGLEVKNKLNIGLNLKNNKRNEEVAGYTCKYRDGDRFIWMYQEKTIEAIREYQEKFPEVFDYLSVQIGEKDIFFQDDIFEPENCKERVAELTTWLKESDFAKAERRRCGTQALDESIVSRIVEEVDKASAIRARAVKMQVRPHLLFK</sequence>
<keyword evidence="1" id="KW-0540">Nuclease</keyword>
<feature type="domain" description="Exoribonuclease Xrn1 D2/D3" evidence="9">
    <location>
        <begin position="848"/>
        <end position="1075"/>
    </location>
</feature>
<reference evidence="10 11" key="1">
    <citation type="submission" date="2023-11" db="EMBL/GenBank/DDBJ databases">
        <title>Halocaridina rubra genome assembly.</title>
        <authorList>
            <person name="Smith C."/>
        </authorList>
    </citation>
    <scope>NUCLEOTIDE SEQUENCE [LARGE SCALE GENOMIC DNA]</scope>
    <source>
        <strain evidence="10">EP-1</strain>
        <tissue evidence="10">Whole</tissue>
    </source>
</reference>
<dbReference type="InterPro" id="IPR027073">
    <property type="entry name" value="5_3_exoribonuclease"/>
</dbReference>
<dbReference type="Pfam" id="PF18334">
    <property type="entry name" value="XRN1_D2_D3"/>
    <property type="match status" value="1"/>
</dbReference>
<name>A0AAN8X7L2_HALRR</name>
<evidence type="ECO:0000259" key="7">
    <source>
        <dbReference type="Pfam" id="PF17846"/>
    </source>
</evidence>
<dbReference type="GO" id="GO:0005634">
    <property type="term" value="C:nucleus"/>
    <property type="evidence" value="ECO:0007669"/>
    <property type="project" value="TreeGrafter"/>
</dbReference>
<dbReference type="EMBL" id="JAXCGZ010009966">
    <property type="protein sequence ID" value="KAK7075948.1"/>
    <property type="molecule type" value="Genomic_DNA"/>
</dbReference>
<dbReference type="InterPro" id="IPR047007">
    <property type="entry name" value="XRN1_D1_sf"/>
</dbReference>
<dbReference type="GO" id="GO:0016075">
    <property type="term" value="P:rRNA catabolic process"/>
    <property type="evidence" value="ECO:0007669"/>
    <property type="project" value="TreeGrafter"/>
</dbReference>
<protein>
    <submittedName>
        <fullName evidence="10">5'-3' exoribonuclease 1</fullName>
    </submittedName>
</protein>
<comment type="caution">
    <text evidence="10">The sequence shown here is derived from an EMBL/GenBank/DDBJ whole genome shotgun (WGS) entry which is preliminary data.</text>
</comment>
<dbReference type="Pfam" id="PF18332">
    <property type="entry name" value="XRN1_D1"/>
    <property type="match status" value="1"/>
</dbReference>
<feature type="region of interest" description="Disordered" evidence="5">
    <location>
        <begin position="96"/>
        <end position="127"/>
    </location>
</feature>
<keyword evidence="11" id="KW-1185">Reference proteome</keyword>
<keyword evidence="3" id="KW-0269">Exonuclease</keyword>
<feature type="domain" description="Xrn1 helical" evidence="7">
    <location>
        <begin position="275"/>
        <end position="620"/>
    </location>
</feature>
<dbReference type="GO" id="GO:0000956">
    <property type="term" value="P:nuclear-transcribed mRNA catabolic process"/>
    <property type="evidence" value="ECO:0007669"/>
    <property type="project" value="TreeGrafter"/>
</dbReference>
<evidence type="ECO:0000256" key="2">
    <source>
        <dbReference type="ARBA" id="ARBA00022801"/>
    </source>
</evidence>
<dbReference type="Gene3D" id="2.170.260.40">
    <property type="match status" value="1"/>
</dbReference>
<evidence type="ECO:0000256" key="5">
    <source>
        <dbReference type="SAM" id="MobiDB-lite"/>
    </source>
</evidence>
<dbReference type="Proteomes" id="UP001381693">
    <property type="component" value="Unassembled WGS sequence"/>
</dbReference>
<feature type="non-terminal residue" evidence="10">
    <location>
        <position position="1088"/>
    </location>
</feature>
<organism evidence="10 11">
    <name type="scientific">Halocaridina rubra</name>
    <name type="common">Hawaiian red shrimp</name>
    <dbReference type="NCBI Taxonomy" id="373956"/>
    <lineage>
        <taxon>Eukaryota</taxon>
        <taxon>Metazoa</taxon>
        <taxon>Ecdysozoa</taxon>
        <taxon>Arthropoda</taxon>
        <taxon>Crustacea</taxon>
        <taxon>Multicrustacea</taxon>
        <taxon>Malacostraca</taxon>
        <taxon>Eumalacostraca</taxon>
        <taxon>Eucarida</taxon>
        <taxon>Decapoda</taxon>
        <taxon>Pleocyemata</taxon>
        <taxon>Caridea</taxon>
        <taxon>Atyoidea</taxon>
        <taxon>Atyidae</taxon>
        <taxon>Halocaridina</taxon>
    </lineage>
</organism>